<feature type="transmembrane region" description="Helical" evidence="1">
    <location>
        <begin position="99"/>
        <end position="117"/>
    </location>
</feature>
<organism evidence="2 3">
    <name type="scientific">Pseudoneobacillus rhizosphaerae</name>
    <dbReference type="NCBI Taxonomy" id="2880968"/>
    <lineage>
        <taxon>Bacteria</taxon>
        <taxon>Bacillati</taxon>
        <taxon>Bacillota</taxon>
        <taxon>Bacilli</taxon>
        <taxon>Bacillales</taxon>
        <taxon>Bacillaceae</taxon>
        <taxon>Pseudoneobacillus</taxon>
    </lineage>
</organism>
<protein>
    <recommendedName>
        <fullName evidence="4">Zinc ribbon domain-containing protein</fullName>
    </recommendedName>
</protein>
<reference evidence="2" key="1">
    <citation type="submission" date="2021-10" db="EMBL/GenBank/DDBJ databases">
        <authorList>
            <person name="Criscuolo A."/>
        </authorList>
    </citation>
    <scope>NUCLEOTIDE SEQUENCE</scope>
    <source>
        <strain evidence="2">CIP111885</strain>
    </source>
</reference>
<gene>
    <name evidence="2" type="ORF">NEOCIP111885_01544</name>
</gene>
<dbReference type="EMBL" id="CAKJTG010000007">
    <property type="protein sequence ID" value="CAG9607852.1"/>
    <property type="molecule type" value="Genomic_DNA"/>
</dbReference>
<keyword evidence="1" id="KW-1133">Transmembrane helix</keyword>
<evidence type="ECO:0008006" key="4">
    <source>
        <dbReference type="Google" id="ProtNLM"/>
    </source>
</evidence>
<keyword evidence="3" id="KW-1185">Reference proteome</keyword>
<proteinExistence type="predicted"/>
<keyword evidence="1" id="KW-0812">Transmembrane</keyword>
<comment type="caution">
    <text evidence="2">The sequence shown here is derived from an EMBL/GenBank/DDBJ whole genome shotgun (WGS) entry which is preliminary data.</text>
</comment>
<accession>A0A9C7G955</accession>
<dbReference type="RefSeq" id="WP_230496110.1">
    <property type="nucleotide sequence ID" value="NZ_CAKJTG010000007.1"/>
</dbReference>
<evidence type="ECO:0000313" key="3">
    <source>
        <dbReference type="Proteomes" id="UP000789845"/>
    </source>
</evidence>
<dbReference type="AlphaFoldDB" id="A0A9C7G955"/>
<sequence>MGISIAALDNVYFLAFFYLLIASFLIIVLFTVIGIVRMNMTTYSKCPSCSEKIGSGAIICRTCGVNINSIIGSPNGSEMKMRRFIDYFDNLHPYQVRNITSLIFFIFLLLFIIFVFVKY</sequence>
<dbReference type="Proteomes" id="UP000789845">
    <property type="component" value="Unassembled WGS sequence"/>
</dbReference>
<feature type="transmembrane region" description="Helical" evidence="1">
    <location>
        <begin position="12"/>
        <end position="36"/>
    </location>
</feature>
<evidence type="ECO:0000313" key="2">
    <source>
        <dbReference type="EMBL" id="CAG9607852.1"/>
    </source>
</evidence>
<evidence type="ECO:0000256" key="1">
    <source>
        <dbReference type="SAM" id="Phobius"/>
    </source>
</evidence>
<name>A0A9C7G955_9BACI</name>
<keyword evidence="1" id="KW-0472">Membrane</keyword>